<gene>
    <name evidence="2" type="primary">cutC</name>
    <name evidence="4" type="ORF">FE782_02860</name>
</gene>
<comment type="subcellular location">
    <subcellularLocation>
        <location evidence="2">Cytoplasm</location>
    </subcellularLocation>
</comment>
<evidence type="ECO:0000313" key="4">
    <source>
        <dbReference type="EMBL" id="TLS54300.1"/>
    </source>
</evidence>
<dbReference type="HAMAP" id="MF_00795">
    <property type="entry name" value="CutC"/>
    <property type="match status" value="1"/>
</dbReference>
<dbReference type="OrthoDB" id="9815677at2"/>
<dbReference type="InterPro" id="IPR005627">
    <property type="entry name" value="CutC-like"/>
</dbReference>
<dbReference type="Gene3D" id="3.20.20.380">
    <property type="entry name" value="Copper homeostasis (CutC) domain"/>
    <property type="match status" value="1"/>
</dbReference>
<name>A0A5R9GIY1_9BACL</name>
<protein>
    <recommendedName>
        <fullName evidence="2">PF03932 family protein CutC</fullName>
    </recommendedName>
</protein>
<organism evidence="4 5">
    <name type="scientific">Paenibacillus antri</name>
    <dbReference type="NCBI Taxonomy" id="2582848"/>
    <lineage>
        <taxon>Bacteria</taxon>
        <taxon>Bacillati</taxon>
        <taxon>Bacillota</taxon>
        <taxon>Bacilli</taxon>
        <taxon>Bacillales</taxon>
        <taxon>Paenibacillaceae</taxon>
        <taxon>Paenibacillus</taxon>
    </lineage>
</organism>
<comment type="caution">
    <text evidence="2">Once thought to be involved in copper homeostasis, experiments in E.coli have shown this is not the case.</text>
</comment>
<sequence>MIIEVIAIRAGDVEAACKFGANRIELVTGIAEGGLTPSAGLIERAVRTASIPVNVMLRPHSQSFVYGEEDYQVLLRDLNVIREAGAAGFVFGALTEEGDIDRAGLERILEEAGGLDMTFHRAFDEIEDQEAALRTLALYPQIKRVLTSGGKRPAPEAIPQIRRLSSLADELGLRILAGHGLKPDTVGSFAASAGVREVHFGSGVRENGSFDRPIDPERMRAARRNLGS</sequence>
<keyword evidence="5" id="KW-1185">Reference proteome</keyword>
<comment type="caution">
    <text evidence="4">The sequence shown here is derived from an EMBL/GenBank/DDBJ whole genome shotgun (WGS) entry which is preliminary data.</text>
</comment>
<dbReference type="InterPro" id="IPR036822">
    <property type="entry name" value="CutC-like_dom_sf"/>
</dbReference>
<dbReference type="Proteomes" id="UP000309676">
    <property type="component" value="Unassembled WGS sequence"/>
</dbReference>
<evidence type="ECO:0000256" key="1">
    <source>
        <dbReference type="ARBA" id="ARBA00007768"/>
    </source>
</evidence>
<feature type="compositionally biased region" description="Basic and acidic residues" evidence="3">
    <location>
        <begin position="208"/>
        <end position="220"/>
    </location>
</feature>
<keyword evidence="2" id="KW-0963">Cytoplasm</keyword>
<reference evidence="4 5" key="1">
    <citation type="submission" date="2019-05" db="EMBL/GenBank/DDBJ databases">
        <authorList>
            <person name="Narsing Rao M.P."/>
            <person name="Li W.J."/>
        </authorList>
    </citation>
    <scope>NUCLEOTIDE SEQUENCE [LARGE SCALE GENOMIC DNA]</scope>
    <source>
        <strain evidence="4 5">SYSU_K30003</strain>
    </source>
</reference>
<dbReference type="PANTHER" id="PTHR12598">
    <property type="entry name" value="COPPER HOMEOSTASIS PROTEIN CUTC"/>
    <property type="match status" value="1"/>
</dbReference>
<dbReference type="RefSeq" id="WP_138192285.1">
    <property type="nucleotide sequence ID" value="NZ_VCIW01000001.1"/>
</dbReference>
<comment type="similarity">
    <text evidence="1 2">Belongs to the CutC family.</text>
</comment>
<feature type="region of interest" description="Disordered" evidence="3">
    <location>
        <begin position="206"/>
        <end position="228"/>
    </location>
</feature>
<dbReference type="PANTHER" id="PTHR12598:SF0">
    <property type="entry name" value="COPPER HOMEOSTASIS PROTEIN CUTC HOMOLOG"/>
    <property type="match status" value="1"/>
</dbReference>
<proteinExistence type="inferred from homology"/>
<evidence type="ECO:0000313" key="5">
    <source>
        <dbReference type="Proteomes" id="UP000309676"/>
    </source>
</evidence>
<dbReference type="AlphaFoldDB" id="A0A5R9GIY1"/>
<dbReference type="GO" id="GO:0005737">
    <property type="term" value="C:cytoplasm"/>
    <property type="evidence" value="ECO:0007669"/>
    <property type="project" value="UniProtKB-SubCell"/>
</dbReference>
<dbReference type="SUPFAM" id="SSF110395">
    <property type="entry name" value="CutC-like"/>
    <property type="match status" value="1"/>
</dbReference>
<evidence type="ECO:0000256" key="2">
    <source>
        <dbReference type="HAMAP-Rule" id="MF_00795"/>
    </source>
</evidence>
<dbReference type="EMBL" id="VCIW01000001">
    <property type="protein sequence ID" value="TLS54300.1"/>
    <property type="molecule type" value="Genomic_DNA"/>
</dbReference>
<evidence type="ECO:0000256" key="3">
    <source>
        <dbReference type="SAM" id="MobiDB-lite"/>
    </source>
</evidence>
<dbReference type="Pfam" id="PF03932">
    <property type="entry name" value="CutC"/>
    <property type="match status" value="1"/>
</dbReference>
<dbReference type="GO" id="GO:0005507">
    <property type="term" value="F:copper ion binding"/>
    <property type="evidence" value="ECO:0007669"/>
    <property type="project" value="TreeGrafter"/>
</dbReference>
<accession>A0A5R9GIY1</accession>